<gene>
    <name evidence="10" type="ORF">GBAR_LOCUS21216</name>
</gene>
<sequence>MYRSIPRYWMVSVICLLMVTTLCVEYIQVVRRAYSPAVRRGSLVYPVLKNLSPLADAFHSQHQNVVSSLLTQLHSQRSYSKNQLTTTEEFHISEENKPSVVLSGGTNNSGSEYHVKLQELGTLNLSYNKGSSNQRWYPNRKVVHDSSVVSKLKEKDKRWHKMQRFHAQNRGAGLSAGLLQLAGLQLPHSLSLHERGFPDWHNTSFVQTPMLTLQKVVNQSKGTSMESVVSFSLNPDIVLRGEFQKKQMEKYCLGNGNIIGNLPSTPQSLTKLFTHLLYDDSKRIVFCYVPKNGCSNMKRLLLILNGLLPPEASKQSRPSEMLLKKVNSFRNLTAQQAIYKLKNYYKFAIVRNPLERLLSAYRNKLEYPVVYGERKHFPSNLQLFIMSLFRPRQIQVWLESLPEKRHTIFPSFKEFVTYMKMFPLGDYNEHFAPFYELCQPCSVNYDFYGNFKIMDYDITSVLEYLSIPLSYYPAFVRSKNTMELVNEYYRLIPWREKTALFNAFRKDLNLYYSLYPEETGAHKQLLIESEDL</sequence>
<accession>A0AA35SYP7</accession>
<evidence type="ECO:0000256" key="3">
    <source>
        <dbReference type="ARBA" id="ARBA00022679"/>
    </source>
</evidence>
<dbReference type="GO" id="GO:0008146">
    <property type="term" value="F:sulfotransferase activity"/>
    <property type="evidence" value="ECO:0007669"/>
    <property type="project" value="InterPro"/>
</dbReference>
<name>A0AA35SYP7_GEOBA</name>
<organism evidence="10 11">
    <name type="scientific">Geodia barretti</name>
    <name type="common">Barrett's horny sponge</name>
    <dbReference type="NCBI Taxonomy" id="519541"/>
    <lineage>
        <taxon>Eukaryota</taxon>
        <taxon>Metazoa</taxon>
        <taxon>Porifera</taxon>
        <taxon>Demospongiae</taxon>
        <taxon>Heteroscleromorpha</taxon>
        <taxon>Tetractinellida</taxon>
        <taxon>Astrophorina</taxon>
        <taxon>Geodiidae</taxon>
        <taxon>Geodia</taxon>
    </lineage>
</organism>
<keyword evidence="3 9" id="KW-0808">Transferase</keyword>
<comment type="similarity">
    <text evidence="2 9">Belongs to the sulfotransferase 2 family.</text>
</comment>
<evidence type="ECO:0000256" key="4">
    <source>
        <dbReference type="ARBA" id="ARBA00022692"/>
    </source>
</evidence>
<proteinExistence type="inferred from homology"/>
<dbReference type="GO" id="GO:0000139">
    <property type="term" value="C:Golgi membrane"/>
    <property type="evidence" value="ECO:0007669"/>
    <property type="project" value="UniProtKB-SubCell"/>
</dbReference>
<evidence type="ECO:0000256" key="8">
    <source>
        <dbReference type="ARBA" id="ARBA00023180"/>
    </source>
</evidence>
<reference evidence="10" key="1">
    <citation type="submission" date="2023-03" db="EMBL/GenBank/DDBJ databases">
        <authorList>
            <person name="Steffen K."/>
            <person name="Cardenas P."/>
        </authorList>
    </citation>
    <scope>NUCLEOTIDE SEQUENCE</scope>
</reference>
<keyword evidence="4" id="KW-0812">Transmembrane</keyword>
<dbReference type="InterPro" id="IPR018011">
    <property type="entry name" value="Carb_sulfotrans_8-10"/>
</dbReference>
<dbReference type="AlphaFoldDB" id="A0AA35SYP7"/>
<dbReference type="GO" id="GO:0016051">
    <property type="term" value="P:carbohydrate biosynthetic process"/>
    <property type="evidence" value="ECO:0007669"/>
    <property type="project" value="InterPro"/>
</dbReference>
<evidence type="ECO:0000256" key="6">
    <source>
        <dbReference type="ARBA" id="ARBA00023034"/>
    </source>
</evidence>
<evidence type="ECO:0000256" key="2">
    <source>
        <dbReference type="ARBA" id="ARBA00006339"/>
    </source>
</evidence>
<keyword evidence="6 9" id="KW-0333">Golgi apparatus</keyword>
<comment type="subcellular location">
    <subcellularLocation>
        <location evidence="1 9">Golgi apparatus membrane</location>
        <topology evidence="1 9">Single-pass type II membrane protein</topology>
    </subcellularLocation>
</comment>
<evidence type="ECO:0000256" key="5">
    <source>
        <dbReference type="ARBA" id="ARBA00022989"/>
    </source>
</evidence>
<dbReference type="EMBL" id="CASHTH010002972">
    <property type="protein sequence ID" value="CAI8038044.1"/>
    <property type="molecule type" value="Genomic_DNA"/>
</dbReference>
<dbReference type="PANTHER" id="PTHR12137">
    <property type="entry name" value="CARBOHYDRATE SULFOTRANSFERASE"/>
    <property type="match status" value="1"/>
</dbReference>
<evidence type="ECO:0000256" key="1">
    <source>
        <dbReference type="ARBA" id="ARBA00004323"/>
    </source>
</evidence>
<dbReference type="EC" id="2.8.2.-" evidence="9"/>
<dbReference type="InterPro" id="IPR005331">
    <property type="entry name" value="Sulfotransferase"/>
</dbReference>
<dbReference type="PANTHER" id="PTHR12137:SF54">
    <property type="entry name" value="CARBOHYDRATE SULFOTRANSFERASE"/>
    <property type="match status" value="1"/>
</dbReference>
<keyword evidence="9" id="KW-0735">Signal-anchor</keyword>
<evidence type="ECO:0000313" key="11">
    <source>
        <dbReference type="Proteomes" id="UP001174909"/>
    </source>
</evidence>
<evidence type="ECO:0000313" key="10">
    <source>
        <dbReference type="EMBL" id="CAI8038044.1"/>
    </source>
</evidence>
<keyword evidence="9" id="KW-0119">Carbohydrate metabolism</keyword>
<evidence type="ECO:0000256" key="9">
    <source>
        <dbReference type="RuleBase" id="RU364020"/>
    </source>
</evidence>
<dbReference type="Pfam" id="PF03567">
    <property type="entry name" value="Sulfotransfer_2"/>
    <property type="match status" value="1"/>
</dbReference>
<keyword evidence="8 9" id="KW-0325">Glycoprotein</keyword>
<keyword evidence="5" id="KW-1133">Transmembrane helix</keyword>
<dbReference type="Proteomes" id="UP001174909">
    <property type="component" value="Unassembled WGS sequence"/>
</dbReference>
<evidence type="ECO:0000256" key="7">
    <source>
        <dbReference type="ARBA" id="ARBA00023136"/>
    </source>
</evidence>
<comment type="caution">
    <text evidence="10">The sequence shown here is derived from an EMBL/GenBank/DDBJ whole genome shotgun (WGS) entry which is preliminary data.</text>
</comment>
<keyword evidence="11" id="KW-1185">Reference proteome</keyword>
<keyword evidence="7" id="KW-0472">Membrane</keyword>
<protein>
    <recommendedName>
        <fullName evidence="9">Carbohydrate sulfotransferase</fullName>
        <ecNumber evidence="9">2.8.2.-</ecNumber>
    </recommendedName>
</protein>